<dbReference type="Gene3D" id="1.10.287.470">
    <property type="entry name" value="Helix hairpin bin"/>
    <property type="match status" value="1"/>
</dbReference>
<comment type="similarity">
    <text evidence="1">Belongs to the membrane fusion protein (MFP) (TC 8.A.1) family.</text>
</comment>
<gene>
    <name evidence="5" type="ORF">GV64_14430</name>
</gene>
<evidence type="ECO:0000259" key="4">
    <source>
        <dbReference type="Pfam" id="PF25954"/>
    </source>
</evidence>
<feature type="domain" description="CusB-like beta-barrel" evidence="4">
    <location>
        <begin position="189"/>
        <end position="258"/>
    </location>
</feature>
<evidence type="ECO:0000256" key="2">
    <source>
        <dbReference type="SAM" id="Coils"/>
    </source>
</evidence>
<keyword evidence="6" id="KW-1185">Reference proteome</keyword>
<feature type="region of interest" description="Disordered" evidence="3">
    <location>
        <begin position="1"/>
        <end position="22"/>
    </location>
</feature>
<dbReference type="EMBL" id="JOJP01000001">
    <property type="protein sequence ID" value="KEI71774.1"/>
    <property type="molecule type" value="Genomic_DNA"/>
</dbReference>
<dbReference type="SUPFAM" id="SSF111369">
    <property type="entry name" value="HlyD-like secretion proteins"/>
    <property type="match status" value="1"/>
</dbReference>
<evidence type="ECO:0000256" key="1">
    <source>
        <dbReference type="ARBA" id="ARBA00009477"/>
    </source>
</evidence>
<dbReference type="Proteomes" id="UP000027997">
    <property type="component" value="Unassembled WGS sequence"/>
</dbReference>
<reference evidence="5 6" key="1">
    <citation type="submission" date="2014-06" db="EMBL/GenBank/DDBJ databases">
        <title>Whole Genome Sequences of Three Symbiotic Endozoicomonas Bacteria.</title>
        <authorList>
            <person name="Neave M.J."/>
            <person name="Apprill A."/>
            <person name="Voolstra C.R."/>
        </authorList>
    </citation>
    <scope>NUCLEOTIDE SEQUENCE [LARGE SCALE GENOMIC DNA]</scope>
    <source>
        <strain evidence="5 6">DSM 22380</strain>
    </source>
</reference>
<keyword evidence="2" id="KW-0175">Coiled coil</keyword>
<proteinExistence type="inferred from homology"/>
<dbReference type="AlphaFoldDB" id="A0A081KC98"/>
<dbReference type="PANTHER" id="PTHR30469:SF29">
    <property type="entry name" value="BLR2860 PROTEIN"/>
    <property type="match status" value="1"/>
</dbReference>
<dbReference type="InterPro" id="IPR006143">
    <property type="entry name" value="RND_pump_MFP"/>
</dbReference>
<evidence type="ECO:0000313" key="5">
    <source>
        <dbReference type="EMBL" id="KEI71774.1"/>
    </source>
</evidence>
<dbReference type="Pfam" id="PF25954">
    <property type="entry name" value="Beta-barrel_RND_2"/>
    <property type="match status" value="1"/>
</dbReference>
<protein>
    <recommendedName>
        <fullName evidence="4">CusB-like beta-barrel domain-containing protein</fullName>
    </recommendedName>
</protein>
<comment type="caution">
    <text evidence="5">The sequence shown here is derived from an EMBL/GenBank/DDBJ whole genome shotgun (WGS) entry which is preliminary data.</text>
</comment>
<dbReference type="eggNOG" id="COG0845">
    <property type="taxonomic scope" value="Bacteria"/>
</dbReference>
<evidence type="ECO:0000256" key="3">
    <source>
        <dbReference type="SAM" id="MobiDB-lite"/>
    </source>
</evidence>
<accession>A0A081KC98</accession>
<feature type="coiled-coil region" evidence="2">
    <location>
        <begin position="89"/>
        <end position="147"/>
    </location>
</feature>
<sequence>MLTADVVNINDTEKVTPPAQDSHKNTVIPVVQASHFEQVPLKRTLTLYGTTETDRTVTVSAELAARVITISAERGQLMAAGDEMIRLREGSLIAQLKSAEARVRQAEQDYQSALSLQKKKHIADNQITQLEASLAEALSQKEQLQTQWENTLIKAPVSGILNKRHVEVGDFIDKGKPVAEILDLDPLVVHVDAPQNHINYFKSGQKAVVRFLGGATSEATIRFIDRQANASTRTFSVELTIPNPDMKIPAGLSVEADLLMEEVLALEISPAWLALSEDGEPGIKWVTTGNRVEFTPVDVVKSESNRLWVTGIPEQARVITRGQGFVRSGDQVDVINPDVSLVAGE</sequence>
<dbReference type="GO" id="GO:1990281">
    <property type="term" value="C:efflux pump complex"/>
    <property type="evidence" value="ECO:0007669"/>
    <property type="project" value="TreeGrafter"/>
</dbReference>
<dbReference type="GO" id="GO:0015562">
    <property type="term" value="F:efflux transmembrane transporter activity"/>
    <property type="evidence" value="ECO:0007669"/>
    <property type="project" value="TreeGrafter"/>
</dbReference>
<name>A0A081KC98_9GAMM</name>
<dbReference type="Gene3D" id="2.40.30.170">
    <property type="match status" value="1"/>
</dbReference>
<organism evidence="5 6">
    <name type="scientific">Endozoicomonas elysicola</name>
    <dbReference type="NCBI Taxonomy" id="305900"/>
    <lineage>
        <taxon>Bacteria</taxon>
        <taxon>Pseudomonadati</taxon>
        <taxon>Pseudomonadota</taxon>
        <taxon>Gammaproteobacteria</taxon>
        <taxon>Oceanospirillales</taxon>
        <taxon>Endozoicomonadaceae</taxon>
        <taxon>Endozoicomonas</taxon>
    </lineage>
</organism>
<evidence type="ECO:0000313" key="6">
    <source>
        <dbReference type="Proteomes" id="UP000027997"/>
    </source>
</evidence>
<dbReference type="STRING" id="305900.GV64_14430"/>
<dbReference type="PANTHER" id="PTHR30469">
    <property type="entry name" value="MULTIDRUG RESISTANCE PROTEIN MDTA"/>
    <property type="match status" value="1"/>
</dbReference>
<dbReference type="Gene3D" id="2.40.50.100">
    <property type="match status" value="1"/>
</dbReference>
<dbReference type="InterPro" id="IPR058792">
    <property type="entry name" value="Beta-barrel_RND_2"/>
</dbReference>
<dbReference type="NCBIfam" id="TIGR01730">
    <property type="entry name" value="RND_mfp"/>
    <property type="match status" value="1"/>
</dbReference>